<keyword evidence="3" id="KW-0378">Hydrolase</keyword>
<accession>A0A364YAS8</accession>
<evidence type="ECO:0000313" key="4">
    <source>
        <dbReference type="Proteomes" id="UP000251889"/>
    </source>
</evidence>
<dbReference type="GO" id="GO:0006508">
    <property type="term" value="P:proteolysis"/>
    <property type="evidence" value="ECO:0007669"/>
    <property type="project" value="UniProtKB-KW"/>
</dbReference>
<dbReference type="InterPro" id="IPR003675">
    <property type="entry name" value="Rce1/LyrA-like_dom"/>
</dbReference>
<keyword evidence="1" id="KW-0472">Membrane</keyword>
<evidence type="ECO:0000259" key="2">
    <source>
        <dbReference type="Pfam" id="PF02517"/>
    </source>
</evidence>
<name>A0A364YAS8_9BACT</name>
<feature type="transmembrane region" description="Helical" evidence="1">
    <location>
        <begin position="104"/>
        <end position="124"/>
    </location>
</feature>
<sequence length="317" mass="35512">METTRRPFHPVLNILLLFAFAFAGQLIGFFLGLYLAAPFFDGSMDELQKLAFSGNTEKRMWLPLMIVQGCAAIFGFIILPIVLMRTRFSINSLWFRKKILPTTLALVVLIVLSFMVVDSVIAVWNKNIDFPSWMDGFESWAKELEDSQAKTSMFLTQFDDVSALLIGLIVVALIPGIGEEVLFRGFLQNEFYRGTKNIHVAIWLSAFLFSAIHFQFFGFVPRLLLGALFGYLYHWSGSIWTPIVAHFVNNGVIVIAIYVYQHGNLAVDPNAETAAPWAAVAGAAIIFVLLLVYFKKLTDAQPLINENSDTNPSPSID</sequence>
<dbReference type="GO" id="GO:0004175">
    <property type="term" value="F:endopeptidase activity"/>
    <property type="evidence" value="ECO:0007669"/>
    <property type="project" value="UniProtKB-ARBA"/>
</dbReference>
<dbReference type="PANTHER" id="PTHR43592">
    <property type="entry name" value="CAAX AMINO TERMINAL PROTEASE"/>
    <property type="match status" value="1"/>
</dbReference>
<keyword evidence="3" id="KW-0482">Metalloprotease</keyword>
<dbReference type="AlphaFoldDB" id="A0A364YAS8"/>
<evidence type="ECO:0000256" key="1">
    <source>
        <dbReference type="SAM" id="Phobius"/>
    </source>
</evidence>
<keyword evidence="4" id="KW-1185">Reference proteome</keyword>
<dbReference type="PANTHER" id="PTHR43592:SF15">
    <property type="entry name" value="CAAX AMINO TERMINAL PROTEASE FAMILY PROTEIN"/>
    <property type="match status" value="1"/>
</dbReference>
<dbReference type="Pfam" id="PF02517">
    <property type="entry name" value="Rce1-like"/>
    <property type="match status" value="1"/>
</dbReference>
<feature type="transmembrane region" description="Helical" evidence="1">
    <location>
        <begin position="161"/>
        <end position="178"/>
    </location>
</feature>
<feature type="domain" description="CAAX prenyl protease 2/Lysostaphin resistance protein A-like" evidence="2">
    <location>
        <begin position="164"/>
        <end position="251"/>
    </location>
</feature>
<feature type="transmembrane region" description="Helical" evidence="1">
    <location>
        <begin position="60"/>
        <end position="83"/>
    </location>
</feature>
<comment type="caution">
    <text evidence="3">The sequence shown here is derived from an EMBL/GenBank/DDBJ whole genome shotgun (WGS) entry which is preliminary data.</text>
</comment>
<dbReference type="GO" id="GO:0008237">
    <property type="term" value="F:metallopeptidase activity"/>
    <property type="evidence" value="ECO:0007669"/>
    <property type="project" value="UniProtKB-KW"/>
</dbReference>
<dbReference type="Proteomes" id="UP000251889">
    <property type="component" value="Unassembled WGS sequence"/>
</dbReference>
<feature type="transmembrane region" description="Helical" evidence="1">
    <location>
        <begin position="273"/>
        <end position="294"/>
    </location>
</feature>
<protein>
    <submittedName>
        <fullName evidence="3">CPBP family intramembrane metalloprotease</fullName>
    </submittedName>
</protein>
<feature type="transmembrane region" description="Helical" evidence="1">
    <location>
        <begin position="198"/>
        <end position="219"/>
    </location>
</feature>
<organism evidence="3 4">
    <name type="scientific">Pseudochryseolinea flava</name>
    <dbReference type="NCBI Taxonomy" id="2059302"/>
    <lineage>
        <taxon>Bacteria</taxon>
        <taxon>Pseudomonadati</taxon>
        <taxon>Bacteroidota</taxon>
        <taxon>Cytophagia</taxon>
        <taxon>Cytophagales</taxon>
        <taxon>Fulvivirgaceae</taxon>
        <taxon>Pseudochryseolinea</taxon>
    </lineage>
</organism>
<gene>
    <name evidence="3" type="ORF">DQQ10_05110</name>
</gene>
<feature type="transmembrane region" description="Helical" evidence="1">
    <location>
        <begin position="12"/>
        <end position="40"/>
    </location>
</feature>
<keyword evidence="1" id="KW-0812">Transmembrane</keyword>
<dbReference type="GO" id="GO:0080120">
    <property type="term" value="P:CAAX-box protein maturation"/>
    <property type="evidence" value="ECO:0007669"/>
    <property type="project" value="UniProtKB-ARBA"/>
</dbReference>
<keyword evidence="3" id="KW-0645">Protease</keyword>
<dbReference type="OrthoDB" id="1523022at2"/>
<proteinExistence type="predicted"/>
<evidence type="ECO:0000313" key="3">
    <source>
        <dbReference type="EMBL" id="RAW03465.1"/>
    </source>
</evidence>
<dbReference type="RefSeq" id="WP_112745679.1">
    <property type="nucleotide sequence ID" value="NZ_QMFY01000001.1"/>
</dbReference>
<keyword evidence="1" id="KW-1133">Transmembrane helix</keyword>
<feature type="transmembrane region" description="Helical" evidence="1">
    <location>
        <begin position="239"/>
        <end position="261"/>
    </location>
</feature>
<dbReference type="EMBL" id="QMFY01000001">
    <property type="protein sequence ID" value="RAW03465.1"/>
    <property type="molecule type" value="Genomic_DNA"/>
</dbReference>
<reference evidence="3 4" key="1">
    <citation type="submission" date="2018-06" db="EMBL/GenBank/DDBJ databases">
        <title>Chryseolinea flavus sp. nov., a member of the phylum Bacteroidetes isolated from soil.</title>
        <authorList>
            <person name="Li Y."/>
            <person name="Wang J."/>
        </authorList>
    </citation>
    <scope>NUCLEOTIDE SEQUENCE [LARGE SCALE GENOMIC DNA]</scope>
    <source>
        <strain evidence="3 4">SDU1-6</strain>
    </source>
</reference>